<evidence type="ECO:0000259" key="1">
    <source>
        <dbReference type="SMART" id="SM00858"/>
    </source>
</evidence>
<accession>A0ABT0B1F1</accession>
<evidence type="ECO:0000313" key="2">
    <source>
        <dbReference type="EMBL" id="MCJ2178713.1"/>
    </source>
</evidence>
<comment type="caution">
    <text evidence="2">The sequence shown here is derived from an EMBL/GenBank/DDBJ whole genome shotgun (WGS) entry which is preliminary data.</text>
</comment>
<sequence length="272" mass="28514">MGNAYFSGVEKRTEQAAEKAKMARVVVAMQDMAFGSAITQQNVRLAAWPADSVPQGAFTSIDEVTKNRVALRPIVIGEPVLASKVSGANGRATLSANLPEGMLAFTVKISADSGVGGYVRPGDIVDVLLTRQIPGDGADGDDKMTDVVLQAVPVLGIDLISDEQQTKAQVGKTATLQVTTQQAQKLALATKVGALDLALRNVADQTQGLPKTVVPRDLTVSKYYIPAKNANAAPRGAPARPAGVFAPPRRTGPSMTVVRGVSPTEYEVRHGS</sequence>
<name>A0ABT0B1F1_9SPHN</name>
<evidence type="ECO:0000313" key="3">
    <source>
        <dbReference type="Proteomes" id="UP001162880"/>
    </source>
</evidence>
<dbReference type="InterPro" id="IPR013974">
    <property type="entry name" value="SAF"/>
</dbReference>
<dbReference type="InterPro" id="IPR031571">
    <property type="entry name" value="RcpC_dom"/>
</dbReference>
<dbReference type="CDD" id="cd11614">
    <property type="entry name" value="SAF_CpaB_FlgA_like"/>
    <property type="match status" value="1"/>
</dbReference>
<dbReference type="Pfam" id="PF08666">
    <property type="entry name" value="SAF"/>
    <property type="match status" value="1"/>
</dbReference>
<dbReference type="NCBIfam" id="TIGR03177">
    <property type="entry name" value="pilus_cpaB"/>
    <property type="match status" value="1"/>
</dbReference>
<keyword evidence="3" id="KW-1185">Reference proteome</keyword>
<feature type="domain" description="SAF" evidence="1">
    <location>
        <begin position="23"/>
        <end position="86"/>
    </location>
</feature>
<organism evidence="2 3">
    <name type="scientific">Novosphingobium album</name>
    <name type="common">ex Hu et al. 2023</name>
    <dbReference type="NCBI Taxonomy" id="2930093"/>
    <lineage>
        <taxon>Bacteria</taxon>
        <taxon>Pseudomonadati</taxon>
        <taxon>Pseudomonadota</taxon>
        <taxon>Alphaproteobacteria</taxon>
        <taxon>Sphingomonadales</taxon>
        <taxon>Sphingomonadaceae</taxon>
        <taxon>Novosphingobium</taxon>
    </lineage>
</organism>
<dbReference type="Proteomes" id="UP001162880">
    <property type="component" value="Unassembled WGS sequence"/>
</dbReference>
<protein>
    <submittedName>
        <fullName evidence="2">Flp pilus assembly protein CpaB</fullName>
    </submittedName>
</protein>
<proteinExistence type="predicted"/>
<dbReference type="SMART" id="SM00858">
    <property type="entry name" value="SAF"/>
    <property type="match status" value="1"/>
</dbReference>
<gene>
    <name evidence="2" type="primary">cpaB</name>
    <name evidence="2" type="ORF">MTR64_09065</name>
</gene>
<dbReference type="InterPro" id="IPR017592">
    <property type="entry name" value="Pilus_assmbl_Flp-typ_CpaB"/>
</dbReference>
<dbReference type="EMBL" id="JALHLE010000011">
    <property type="protein sequence ID" value="MCJ2178713.1"/>
    <property type="molecule type" value="Genomic_DNA"/>
</dbReference>
<reference evidence="2" key="1">
    <citation type="submission" date="2022-03" db="EMBL/GenBank/DDBJ databases">
        <title>Identification of a novel bacterium isolated from mangrove sediments.</title>
        <authorList>
            <person name="Pan X."/>
        </authorList>
    </citation>
    <scope>NUCLEOTIDE SEQUENCE</scope>
    <source>
        <strain evidence="2">B2580</strain>
    </source>
</reference>
<dbReference type="Pfam" id="PF16976">
    <property type="entry name" value="RcpC"/>
    <property type="match status" value="1"/>
</dbReference>